<dbReference type="SUPFAM" id="SSF56801">
    <property type="entry name" value="Acetyl-CoA synthetase-like"/>
    <property type="match status" value="1"/>
</dbReference>
<evidence type="ECO:0000313" key="7">
    <source>
        <dbReference type="EMBL" id="GGN68505.1"/>
    </source>
</evidence>
<feature type="domain" description="AMP-dependent synthetase/ligase" evidence="5">
    <location>
        <begin position="18"/>
        <end position="407"/>
    </location>
</feature>
<dbReference type="EMBL" id="BMNE01000001">
    <property type="protein sequence ID" value="GGN68505.1"/>
    <property type="molecule type" value="Genomic_DNA"/>
</dbReference>
<keyword evidence="4" id="KW-0443">Lipid metabolism</keyword>
<dbReference type="Pfam" id="PF00501">
    <property type="entry name" value="AMP-binding"/>
    <property type="match status" value="1"/>
</dbReference>
<accession>A0ABQ2K611</accession>
<dbReference type="InterPro" id="IPR025110">
    <property type="entry name" value="AMP-bd_C"/>
</dbReference>
<dbReference type="InterPro" id="IPR042099">
    <property type="entry name" value="ANL_N_sf"/>
</dbReference>
<dbReference type="PANTHER" id="PTHR22754">
    <property type="entry name" value="DISCO-INTERACTING PROTEIN 2 DIP2 -RELATED"/>
    <property type="match status" value="1"/>
</dbReference>
<evidence type="ECO:0000259" key="6">
    <source>
        <dbReference type="Pfam" id="PF23024"/>
    </source>
</evidence>
<organism evidence="7 8">
    <name type="scientific">Nocardia rhizosphaerihabitans</name>
    <dbReference type="NCBI Taxonomy" id="1691570"/>
    <lineage>
        <taxon>Bacteria</taxon>
        <taxon>Bacillati</taxon>
        <taxon>Actinomycetota</taxon>
        <taxon>Actinomycetes</taxon>
        <taxon>Mycobacteriales</taxon>
        <taxon>Nocardiaceae</taxon>
        <taxon>Nocardia</taxon>
    </lineage>
</organism>
<dbReference type="InterPro" id="IPR040097">
    <property type="entry name" value="FAAL/FAAC"/>
</dbReference>
<proteinExistence type="inferred from homology"/>
<keyword evidence="8" id="KW-1185">Reference proteome</keyword>
<keyword evidence="3" id="KW-0276">Fatty acid metabolism</keyword>
<comment type="similarity">
    <text evidence="1">Belongs to the ATP-dependent AMP-binding enzyme family.</text>
</comment>
<evidence type="ECO:0000313" key="8">
    <source>
        <dbReference type="Proteomes" id="UP000658127"/>
    </source>
</evidence>
<dbReference type="Gene3D" id="3.30.300.30">
    <property type="match status" value="1"/>
</dbReference>
<dbReference type="InterPro" id="IPR020845">
    <property type="entry name" value="AMP-binding_CS"/>
</dbReference>
<reference evidence="8" key="1">
    <citation type="journal article" date="2019" name="Int. J. Syst. Evol. Microbiol.">
        <title>The Global Catalogue of Microorganisms (GCM) 10K type strain sequencing project: providing services to taxonomists for standard genome sequencing and annotation.</title>
        <authorList>
            <consortium name="The Broad Institute Genomics Platform"/>
            <consortium name="The Broad Institute Genome Sequencing Center for Infectious Disease"/>
            <person name="Wu L."/>
            <person name="Ma J."/>
        </authorList>
    </citation>
    <scope>NUCLEOTIDE SEQUENCE [LARGE SCALE GENOMIC DNA]</scope>
    <source>
        <strain evidence="8">CGMCC 4.7329</strain>
    </source>
</reference>
<dbReference type="InterPro" id="IPR000873">
    <property type="entry name" value="AMP-dep_synth/lig_dom"/>
</dbReference>
<dbReference type="PROSITE" id="PS00455">
    <property type="entry name" value="AMP_BINDING"/>
    <property type="match status" value="1"/>
</dbReference>
<evidence type="ECO:0000256" key="1">
    <source>
        <dbReference type="ARBA" id="ARBA00006432"/>
    </source>
</evidence>
<dbReference type="CDD" id="cd05931">
    <property type="entry name" value="FAAL"/>
    <property type="match status" value="1"/>
</dbReference>
<dbReference type="Gene3D" id="3.40.50.12780">
    <property type="entry name" value="N-terminal domain of ligase-like"/>
    <property type="match status" value="1"/>
</dbReference>
<keyword evidence="2" id="KW-0436">Ligase</keyword>
<name>A0ABQ2K611_9NOCA</name>
<feature type="domain" description="AMP-binding enzyme C-terminal" evidence="6">
    <location>
        <begin position="451"/>
        <end position="565"/>
    </location>
</feature>
<gene>
    <name evidence="7" type="ORF">GCM10011610_05720</name>
</gene>
<evidence type="ECO:0000256" key="3">
    <source>
        <dbReference type="ARBA" id="ARBA00022832"/>
    </source>
</evidence>
<dbReference type="PANTHER" id="PTHR22754:SF32">
    <property type="entry name" value="DISCO-INTERACTING PROTEIN 2"/>
    <property type="match status" value="1"/>
</dbReference>
<dbReference type="Proteomes" id="UP000658127">
    <property type="component" value="Unassembled WGS sequence"/>
</dbReference>
<protein>
    <submittedName>
        <fullName evidence="7">Acyl-CoA synthetase</fullName>
    </submittedName>
</protein>
<dbReference type="InterPro" id="IPR045851">
    <property type="entry name" value="AMP-bd_C_sf"/>
</dbReference>
<sequence>METTLRARTLAEAISLRATEDTNRTAYTFLADGENESLSLTFGEVGGRARAIASRLAAVVAPGERALIIAPDSADFVLAFLACQYAGVIAVPVYPPFPITSPRRIDTLRTIAADCGATVVLAGAPEQTRQALLAAAPELGALHWVGTDATDDTGFEPVFPTGADVSFLQYTSGSTSAPKGVVVTHDALMHNQELMCHTMGYRPESSIVGWLPLFHDMGLMGLIVPAIYAGGSTVLLPPLTFVQRPQRWLRAVTRYSATITGGPNFAFELCCRRIPAAEREGLDLSSLEVVFNGAEPIRTETLAKFAQEFGPHGFDPRTHYPCYGLAESTLFTVGAVRGAGAVTLSVDRAQLAAGRVVRGEGHTLVSSGVVALHRELLIVDPETRTPAAEGDVGEIWIGGPDVAAGYWQNADATNETFRAETVSPRRGPFLRSGDLGAVVDGELYVVGRRKDLIIVGGRNYYPQDIEATVENASPLVRRGCTAAFASERSGGEELIVVAETRADTAGIDVAALSATLRAAITMDHSITPAEVLLVPAGTVPKTSSGKLQRRGTRAAFEAGELTLAQQSLTVGVQ</sequence>
<evidence type="ECO:0000256" key="4">
    <source>
        <dbReference type="ARBA" id="ARBA00023098"/>
    </source>
</evidence>
<evidence type="ECO:0000259" key="5">
    <source>
        <dbReference type="Pfam" id="PF00501"/>
    </source>
</evidence>
<dbReference type="Pfam" id="PF23024">
    <property type="entry name" value="AMP-dom_DIP2-like"/>
    <property type="match status" value="1"/>
</dbReference>
<comment type="caution">
    <text evidence="7">The sequence shown here is derived from an EMBL/GenBank/DDBJ whole genome shotgun (WGS) entry which is preliminary data.</text>
</comment>
<evidence type="ECO:0000256" key="2">
    <source>
        <dbReference type="ARBA" id="ARBA00022598"/>
    </source>
</evidence>